<sequence length="40" mass="4572">MSVAGFARIRIRKSQKRLQRDSPLTTAHPFIPTFPIHTVP</sequence>
<protein>
    <submittedName>
        <fullName evidence="1">Uncharacterized protein</fullName>
    </submittedName>
</protein>
<name>F2B236_RHOBT</name>
<dbReference type="Proteomes" id="UP000006222">
    <property type="component" value="Unassembled WGS sequence"/>
</dbReference>
<dbReference type="EMBL" id="AFAR01000318">
    <property type="protein sequence ID" value="EGF24023.1"/>
    <property type="molecule type" value="Genomic_DNA"/>
</dbReference>
<accession>F2B236</accession>
<dbReference type="PATRIC" id="fig|991778.3.peg.6400"/>
<comment type="caution">
    <text evidence="1">The sequence shown here is derived from an EMBL/GenBank/DDBJ whole genome shotgun (WGS) entry which is preliminary data.</text>
</comment>
<gene>
    <name evidence="1" type="ORF">RBWH47_01164</name>
</gene>
<reference evidence="1 2" key="1">
    <citation type="journal article" date="2013" name="Mar. Genomics">
        <title>Expression of sulfatases in Rhodopirellula baltica and the diversity of sulfatases in the genus Rhodopirellula.</title>
        <authorList>
            <person name="Wegner C.E."/>
            <person name="Richter-Heitmann T."/>
            <person name="Klindworth A."/>
            <person name="Klockow C."/>
            <person name="Richter M."/>
            <person name="Achstetter T."/>
            <person name="Glockner F.O."/>
            <person name="Harder J."/>
        </authorList>
    </citation>
    <scope>NUCLEOTIDE SEQUENCE [LARGE SCALE GENOMIC DNA]</scope>
    <source>
        <strain evidence="1 2">WH47</strain>
    </source>
</reference>
<evidence type="ECO:0000313" key="2">
    <source>
        <dbReference type="Proteomes" id="UP000006222"/>
    </source>
</evidence>
<evidence type="ECO:0000313" key="1">
    <source>
        <dbReference type="EMBL" id="EGF24023.1"/>
    </source>
</evidence>
<proteinExistence type="predicted"/>
<organism evidence="1 2">
    <name type="scientific">Rhodopirellula baltica WH47</name>
    <dbReference type="NCBI Taxonomy" id="991778"/>
    <lineage>
        <taxon>Bacteria</taxon>
        <taxon>Pseudomonadati</taxon>
        <taxon>Planctomycetota</taxon>
        <taxon>Planctomycetia</taxon>
        <taxon>Pirellulales</taxon>
        <taxon>Pirellulaceae</taxon>
        <taxon>Rhodopirellula</taxon>
    </lineage>
</organism>
<dbReference type="AlphaFoldDB" id="F2B236"/>